<dbReference type="AlphaFoldDB" id="A0A9D3RIB2"/>
<proteinExistence type="predicted"/>
<evidence type="ECO:0000313" key="3">
    <source>
        <dbReference type="Proteomes" id="UP001044222"/>
    </source>
</evidence>
<reference evidence="2" key="1">
    <citation type="submission" date="2021-01" db="EMBL/GenBank/DDBJ databases">
        <title>A chromosome-scale assembly of European eel, Anguilla anguilla.</title>
        <authorList>
            <person name="Henkel C."/>
            <person name="Jong-Raadsen S.A."/>
            <person name="Dufour S."/>
            <person name="Weltzien F.-A."/>
            <person name="Palstra A.P."/>
            <person name="Pelster B."/>
            <person name="Spaink H.P."/>
            <person name="Van Den Thillart G.E."/>
            <person name="Jansen H."/>
            <person name="Zahm M."/>
            <person name="Klopp C."/>
            <person name="Cedric C."/>
            <person name="Louis A."/>
            <person name="Berthelot C."/>
            <person name="Parey E."/>
            <person name="Roest Crollius H."/>
            <person name="Montfort J."/>
            <person name="Robinson-Rechavi M."/>
            <person name="Bucao C."/>
            <person name="Bouchez O."/>
            <person name="Gislard M."/>
            <person name="Lluch J."/>
            <person name="Milhes M."/>
            <person name="Lampietro C."/>
            <person name="Lopez Roques C."/>
            <person name="Donnadieu C."/>
            <person name="Braasch I."/>
            <person name="Desvignes T."/>
            <person name="Postlethwait J."/>
            <person name="Bobe J."/>
            <person name="Guiguen Y."/>
            <person name="Dirks R."/>
        </authorList>
    </citation>
    <scope>NUCLEOTIDE SEQUENCE</scope>
    <source>
        <strain evidence="2">Tag_6206</strain>
        <tissue evidence="2">Liver</tissue>
    </source>
</reference>
<evidence type="ECO:0000256" key="1">
    <source>
        <dbReference type="SAM" id="MobiDB-lite"/>
    </source>
</evidence>
<feature type="compositionally biased region" description="Polar residues" evidence="1">
    <location>
        <begin position="29"/>
        <end position="40"/>
    </location>
</feature>
<keyword evidence="3" id="KW-1185">Reference proteome</keyword>
<sequence>MQRPVHALIESHRVLHPPPPPAGAEKQSAGISRQGDQSLSGASLAGIKSDHWLSEWSRDTKPTLGLVRGRTMDGDTCWFYSFYGCRAPSLPAGLPLTDPGVLFLEVRGAARRDDSGAETPLMEPLCVPRPVM</sequence>
<organism evidence="2 3">
    <name type="scientific">Anguilla anguilla</name>
    <name type="common">European freshwater eel</name>
    <name type="synonym">Muraena anguilla</name>
    <dbReference type="NCBI Taxonomy" id="7936"/>
    <lineage>
        <taxon>Eukaryota</taxon>
        <taxon>Metazoa</taxon>
        <taxon>Chordata</taxon>
        <taxon>Craniata</taxon>
        <taxon>Vertebrata</taxon>
        <taxon>Euteleostomi</taxon>
        <taxon>Actinopterygii</taxon>
        <taxon>Neopterygii</taxon>
        <taxon>Teleostei</taxon>
        <taxon>Anguilliformes</taxon>
        <taxon>Anguillidae</taxon>
        <taxon>Anguilla</taxon>
    </lineage>
</organism>
<gene>
    <name evidence="2" type="ORF">ANANG_G00302470</name>
</gene>
<dbReference type="Proteomes" id="UP001044222">
    <property type="component" value="Chromosome 18"/>
</dbReference>
<comment type="caution">
    <text evidence="2">The sequence shown here is derived from an EMBL/GenBank/DDBJ whole genome shotgun (WGS) entry which is preliminary data.</text>
</comment>
<feature type="region of interest" description="Disordered" evidence="1">
    <location>
        <begin position="10"/>
        <end position="40"/>
    </location>
</feature>
<accession>A0A9D3RIB2</accession>
<dbReference type="EMBL" id="JAFIRN010000018">
    <property type="protein sequence ID" value="KAG5831314.1"/>
    <property type="molecule type" value="Genomic_DNA"/>
</dbReference>
<protein>
    <submittedName>
        <fullName evidence="2">Uncharacterized protein</fullName>
    </submittedName>
</protein>
<name>A0A9D3RIB2_ANGAN</name>
<evidence type="ECO:0000313" key="2">
    <source>
        <dbReference type="EMBL" id="KAG5831314.1"/>
    </source>
</evidence>